<feature type="compositionally biased region" description="Basic and acidic residues" evidence="1">
    <location>
        <begin position="830"/>
        <end position="845"/>
    </location>
</feature>
<evidence type="ECO:0000313" key="3">
    <source>
        <dbReference type="EnsemblMetazoa" id="AEPI000333-PA"/>
    </source>
</evidence>
<name>A0A182P0A1_9DIPT</name>
<dbReference type="STRING" id="199890.A0A182P0A1"/>
<feature type="compositionally biased region" description="Basic residues" evidence="1">
    <location>
        <begin position="582"/>
        <end position="591"/>
    </location>
</feature>
<dbReference type="Proteomes" id="UP000075885">
    <property type="component" value="Unassembled WGS sequence"/>
</dbReference>
<feature type="compositionally biased region" description="Polar residues" evidence="1">
    <location>
        <begin position="849"/>
        <end position="861"/>
    </location>
</feature>
<dbReference type="VEuPathDB" id="VectorBase:AEPI000333"/>
<feature type="region of interest" description="Disordered" evidence="1">
    <location>
        <begin position="757"/>
        <end position="787"/>
    </location>
</feature>
<reference evidence="3" key="2">
    <citation type="submission" date="2020-05" db="UniProtKB">
        <authorList>
            <consortium name="EnsemblMetazoa"/>
        </authorList>
    </citation>
    <scope>IDENTIFICATION</scope>
    <source>
        <strain evidence="3">Epiroticus2</strain>
    </source>
</reference>
<feature type="compositionally biased region" description="Basic and acidic residues" evidence="1">
    <location>
        <begin position="484"/>
        <end position="494"/>
    </location>
</feature>
<keyword evidence="4" id="KW-1185">Reference proteome</keyword>
<feature type="region of interest" description="Disordered" evidence="1">
    <location>
        <begin position="708"/>
        <end position="729"/>
    </location>
</feature>
<feature type="region of interest" description="Disordered" evidence="1">
    <location>
        <begin position="830"/>
        <end position="864"/>
    </location>
</feature>
<evidence type="ECO:0008006" key="5">
    <source>
        <dbReference type="Google" id="ProtNLM"/>
    </source>
</evidence>
<dbReference type="GO" id="GO:0005615">
    <property type="term" value="C:extracellular space"/>
    <property type="evidence" value="ECO:0007669"/>
    <property type="project" value="TreeGrafter"/>
</dbReference>
<keyword evidence="2" id="KW-0732">Signal</keyword>
<feature type="region of interest" description="Disordered" evidence="1">
    <location>
        <begin position="973"/>
        <end position="1088"/>
    </location>
</feature>
<feature type="signal peptide" evidence="2">
    <location>
        <begin position="1"/>
        <end position="29"/>
    </location>
</feature>
<dbReference type="GO" id="GO:0031012">
    <property type="term" value="C:extracellular matrix"/>
    <property type="evidence" value="ECO:0007669"/>
    <property type="project" value="TreeGrafter"/>
</dbReference>
<protein>
    <recommendedName>
        <fullName evidence="5">Heparanase</fullName>
    </recommendedName>
</protein>
<dbReference type="PANTHER" id="PTHR46145:SF4">
    <property type="entry name" value="HEPARANASE"/>
    <property type="match status" value="1"/>
</dbReference>
<evidence type="ECO:0000313" key="4">
    <source>
        <dbReference type="Proteomes" id="UP000075885"/>
    </source>
</evidence>
<feature type="compositionally biased region" description="Basic and acidic residues" evidence="1">
    <location>
        <begin position="1076"/>
        <end position="1086"/>
    </location>
</feature>
<feature type="region of interest" description="Disordered" evidence="1">
    <location>
        <begin position="519"/>
        <end position="681"/>
    </location>
</feature>
<feature type="chain" id="PRO_5008130765" description="Heparanase" evidence="2">
    <location>
        <begin position="30"/>
        <end position="1118"/>
    </location>
</feature>
<feature type="compositionally biased region" description="Acidic residues" evidence="1">
    <location>
        <begin position="982"/>
        <end position="997"/>
    </location>
</feature>
<sequence length="1118" mass="126225">MSIVQSKVQLFTRLWLVVVILLLVPGVRAVDGDNEVPQPDSVRQLGVTVNTKRLANVLADEFISFSAKPHDIFDGQGNPITETSFLMAQSLGGTFLKVIADSSQLHLQTTSGQSVIGDPDDLELVQISANAWQAFYDWARRANILPVFVLDYPSDGGRWDAKRALHILTAASALGIDECRWQLGNGQVKDGAKYADDLRTFRTMLHAFPKQHWTMVASELNPQFVPMEDVQYFHANADSLVEAITLASAAWNYTTLQREIHLRGLSKLRLPVWLDLVAGKCTEASTATSHTCCKTCIKEGLEYARTLGEAARGGVSAVFQPLQRDDIQQYTFNYLIAQLYKQTVGHKVFPVQLNAQFSGETTSHTSVYAYCTRNRTGSVTLVVVNGEQDGGATNATIQLMTRSLSSPVELFLLGVRDGQPTVNNLPLDASTNIGPVLEPVKAVTTLAHGVSFYVPAQTILFAVVPGVQMRECRNDNVPQRRKLPRELSHPADRTSTDQLLEDLIGELLERAPLDTLQRRRRSVGEDKLAKKKRKRFPARFADTPQSDGLAESLSKALADAQPTVEATERTARGPRQTQAYKRQQRRIRKKEKRSEKRNLQKMKRPLREARRERSKRGELPKVRRSAHPHRRVHQRLLNRMSAKLASRKTKRSSLAEAVNEPPNFNIGSDERDDEQNHRSDFPLGDVHLVISKGGDGDGDVEYVPADDDGAEVNAGDLSSEYRKPCRSGSRHRPAIRRRISVNQRDFYRFSPVWDRSRMREDEQDDDQPDFVRRRTLRRGPKEPEALETKRIDRFMTIRKEKSEEIQAAEVTQPDQSEAVFSREEFTIAKTKEASIELQEEEKSSEDTDMMNSDELQGQESEPATLPPVVAPEEEIQLYTPAPRTSEELQIIPQLDPIWSLESPESSAQVTELMHHRYKRSLPKASPGSVEYPSSVESQEVQRLEDFFRTNAKLQQKFAEMFDLLLEAIEELDAEENDAREVSEDDDNDEDGGDEDDGAENRQKIVSDANRSSFKRTKRNVLLHPQSWESRERSNMIHRRERSDEDSNENRIIPEEAQAVPQETGHTVASVQPPSPESEHPDSDEGKPGAFVLRSVVNFMRRASTEFHQLFSGWFGKYA</sequence>
<proteinExistence type="predicted"/>
<feature type="region of interest" description="Disordered" evidence="1">
    <location>
        <begin position="475"/>
        <end position="494"/>
    </location>
</feature>
<feature type="compositionally biased region" description="Basic and acidic residues" evidence="1">
    <location>
        <begin position="1040"/>
        <end position="1053"/>
    </location>
</feature>
<feature type="compositionally biased region" description="Basic residues" evidence="1">
    <location>
        <begin position="622"/>
        <end position="636"/>
    </location>
</feature>
<reference evidence="4" key="1">
    <citation type="submission" date="2013-03" db="EMBL/GenBank/DDBJ databases">
        <title>The Genome Sequence of Anopheles epiroticus epiroticus2.</title>
        <authorList>
            <consortium name="The Broad Institute Genomics Platform"/>
            <person name="Neafsey D.E."/>
            <person name="Howell P."/>
            <person name="Walker B."/>
            <person name="Young S.K."/>
            <person name="Zeng Q."/>
            <person name="Gargeya S."/>
            <person name="Fitzgerald M."/>
            <person name="Haas B."/>
            <person name="Abouelleil A."/>
            <person name="Allen A.W."/>
            <person name="Alvarado L."/>
            <person name="Arachchi H.M."/>
            <person name="Berlin A.M."/>
            <person name="Chapman S.B."/>
            <person name="Gainer-Dewar J."/>
            <person name="Goldberg J."/>
            <person name="Griggs A."/>
            <person name="Gujja S."/>
            <person name="Hansen M."/>
            <person name="Howarth C."/>
            <person name="Imamovic A."/>
            <person name="Ireland A."/>
            <person name="Larimer J."/>
            <person name="McCowan C."/>
            <person name="Murphy C."/>
            <person name="Pearson M."/>
            <person name="Poon T.W."/>
            <person name="Priest M."/>
            <person name="Roberts A."/>
            <person name="Saif S."/>
            <person name="Shea T."/>
            <person name="Sisk P."/>
            <person name="Sykes S."/>
            <person name="Wortman J."/>
            <person name="Nusbaum C."/>
            <person name="Birren B."/>
        </authorList>
    </citation>
    <scope>NUCLEOTIDE SEQUENCE [LARGE SCALE GENOMIC DNA]</scope>
    <source>
        <strain evidence="4">Epiroticus2</strain>
    </source>
</reference>
<dbReference type="PANTHER" id="PTHR46145">
    <property type="entry name" value="HEPARANASE"/>
    <property type="match status" value="1"/>
</dbReference>
<dbReference type="AlphaFoldDB" id="A0A182P0A1"/>
<dbReference type="EnsemblMetazoa" id="AEPI000333-RA">
    <property type="protein sequence ID" value="AEPI000333-PA"/>
    <property type="gene ID" value="AEPI000333"/>
</dbReference>
<feature type="compositionally biased region" description="Basic and acidic residues" evidence="1">
    <location>
        <begin position="605"/>
        <end position="621"/>
    </location>
</feature>
<evidence type="ECO:0000256" key="2">
    <source>
        <dbReference type="SAM" id="SignalP"/>
    </source>
</evidence>
<accession>A0A182P0A1</accession>
<organism evidence="3 4">
    <name type="scientific">Anopheles epiroticus</name>
    <dbReference type="NCBI Taxonomy" id="199890"/>
    <lineage>
        <taxon>Eukaryota</taxon>
        <taxon>Metazoa</taxon>
        <taxon>Ecdysozoa</taxon>
        <taxon>Arthropoda</taxon>
        <taxon>Hexapoda</taxon>
        <taxon>Insecta</taxon>
        <taxon>Pterygota</taxon>
        <taxon>Neoptera</taxon>
        <taxon>Endopterygota</taxon>
        <taxon>Diptera</taxon>
        <taxon>Nematocera</taxon>
        <taxon>Culicoidea</taxon>
        <taxon>Culicidae</taxon>
        <taxon>Anophelinae</taxon>
        <taxon>Anopheles</taxon>
    </lineage>
</organism>
<evidence type="ECO:0000256" key="1">
    <source>
        <dbReference type="SAM" id="MobiDB-lite"/>
    </source>
</evidence>